<dbReference type="Proteomes" id="UP000591131">
    <property type="component" value="Unassembled WGS sequence"/>
</dbReference>
<evidence type="ECO:0000256" key="2">
    <source>
        <dbReference type="SAM" id="MobiDB-lite"/>
    </source>
</evidence>
<proteinExistence type="predicted"/>
<organism evidence="3 4">
    <name type="scientific">Perkinsus chesapeaki</name>
    <name type="common">Clam parasite</name>
    <name type="synonym">Perkinsus andrewsi</name>
    <dbReference type="NCBI Taxonomy" id="330153"/>
    <lineage>
        <taxon>Eukaryota</taxon>
        <taxon>Sar</taxon>
        <taxon>Alveolata</taxon>
        <taxon>Perkinsozoa</taxon>
        <taxon>Perkinsea</taxon>
        <taxon>Perkinsida</taxon>
        <taxon>Perkinsidae</taxon>
        <taxon>Perkinsus</taxon>
    </lineage>
</organism>
<gene>
    <name evidence="3" type="ORF">FOL47_002323</name>
</gene>
<dbReference type="EMBL" id="JAAPAO010000162">
    <property type="protein sequence ID" value="KAF4669892.1"/>
    <property type="molecule type" value="Genomic_DNA"/>
</dbReference>
<comment type="caution">
    <text evidence="3">The sequence shown here is derived from an EMBL/GenBank/DDBJ whole genome shotgun (WGS) entry which is preliminary data.</text>
</comment>
<sequence length="535" mass="62980">MAYPPKSDPSVKANSEIAISTSISPARREKLLAIKKREEMKDLLITKLKKKHSTHEDPDQDDCRSQKSAMIKREVNRLLDNTNAPVTEANLDRLERRIQRKVDTGALKADDEISVVSGISAYSQRSAGSSYKGRPKRVGGGGTLEAIPEDDENLSVNGKGVEGQRRFNWSRLDEYSQYLHEQDSIRQKLNELEVKKRLSEDLGRQIRDSRARKTQIQEEEKKYLENQLVELDEWQKYEDKANAERKEKAMKEQRDRQLQINFDKARQDRELEKRRNEEAKLVEKITREMALEKQKILKRKQAQRAAMVAIMKENAEERKIREAEKLRQIQFDIESMAEYNRILDAQEKARKDELEARVARQKALMEAMKETVVKEQNAKANEMLERADKQQAEANARAEERDRLKEERLRDMRHQTQDYLFQQMAEKESRKKHAQMLKDLQAQILESDTRAYLDNEAMRAQQRREYNIEHRKLLEKQMKDKEQQNVVAKYEMSPVEIRINRQLLNVVDKSLKERDEAMAVLEHEATEEEEVHEEE</sequence>
<evidence type="ECO:0000313" key="3">
    <source>
        <dbReference type="EMBL" id="KAF4669892.1"/>
    </source>
</evidence>
<feature type="coiled-coil region" evidence="1">
    <location>
        <begin position="351"/>
        <end position="409"/>
    </location>
</feature>
<reference evidence="3 4" key="1">
    <citation type="submission" date="2020-04" db="EMBL/GenBank/DDBJ databases">
        <title>Perkinsus chesapeaki whole genome sequence.</title>
        <authorList>
            <person name="Bogema D.R."/>
        </authorList>
    </citation>
    <scope>NUCLEOTIDE SEQUENCE [LARGE SCALE GENOMIC DNA]</scope>
    <source>
        <strain evidence="3">ATCC PRA-425</strain>
    </source>
</reference>
<feature type="region of interest" description="Disordered" evidence="2">
    <location>
        <begin position="126"/>
        <end position="145"/>
    </location>
</feature>
<keyword evidence="4" id="KW-1185">Reference proteome</keyword>
<dbReference type="AlphaFoldDB" id="A0A7J6ME69"/>
<evidence type="ECO:0000313" key="4">
    <source>
        <dbReference type="Proteomes" id="UP000591131"/>
    </source>
</evidence>
<protein>
    <submittedName>
        <fullName evidence="3">Uncharacterized protein</fullName>
    </submittedName>
</protein>
<keyword evidence="1" id="KW-0175">Coiled coil</keyword>
<dbReference type="OrthoDB" id="445364at2759"/>
<name>A0A7J6ME69_PERCH</name>
<accession>A0A7J6ME69</accession>
<evidence type="ECO:0000256" key="1">
    <source>
        <dbReference type="SAM" id="Coils"/>
    </source>
</evidence>